<feature type="transmembrane region" description="Helical" evidence="1">
    <location>
        <begin position="179"/>
        <end position="199"/>
    </location>
</feature>
<dbReference type="STRING" id="1670800.BSQ44_16315"/>
<dbReference type="AlphaFoldDB" id="A0A1L3STX0"/>
<keyword evidence="1" id="KW-0812">Transmembrane</keyword>
<evidence type="ECO:0000313" key="3">
    <source>
        <dbReference type="Proteomes" id="UP000182840"/>
    </source>
</evidence>
<keyword evidence="1" id="KW-1133">Transmembrane helix</keyword>
<accession>A0A1L3STX0</accession>
<organism evidence="2 3">
    <name type="scientific">Aquibium oceanicum</name>
    <dbReference type="NCBI Taxonomy" id="1670800"/>
    <lineage>
        <taxon>Bacteria</taxon>
        <taxon>Pseudomonadati</taxon>
        <taxon>Pseudomonadota</taxon>
        <taxon>Alphaproteobacteria</taxon>
        <taxon>Hyphomicrobiales</taxon>
        <taxon>Phyllobacteriaceae</taxon>
        <taxon>Aquibium</taxon>
    </lineage>
</organism>
<evidence type="ECO:0000313" key="2">
    <source>
        <dbReference type="EMBL" id="APH72752.1"/>
    </source>
</evidence>
<dbReference type="Pfam" id="PF14023">
    <property type="entry name" value="Bestrophin-like"/>
    <property type="match status" value="1"/>
</dbReference>
<evidence type="ECO:0008006" key="4">
    <source>
        <dbReference type="Google" id="ProtNLM"/>
    </source>
</evidence>
<proteinExistence type="predicted"/>
<keyword evidence="1" id="KW-0472">Membrane</keyword>
<dbReference type="KEGG" id="meso:BSQ44_16315"/>
<evidence type="ECO:0000256" key="1">
    <source>
        <dbReference type="SAM" id="Phobius"/>
    </source>
</evidence>
<keyword evidence="3" id="KW-1185">Reference proteome</keyword>
<protein>
    <recommendedName>
        <fullName evidence="4">DUF4239 domain-containing protein</fullName>
    </recommendedName>
</protein>
<gene>
    <name evidence="2" type="ORF">BSQ44_16315</name>
</gene>
<feature type="transmembrane region" description="Helical" evidence="1">
    <location>
        <begin position="43"/>
        <end position="60"/>
    </location>
</feature>
<dbReference type="Proteomes" id="UP000182840">
    <property type="component" value="Chromosome"/>
</dbReference>
<sequence>MELLLGVGFVGATIAVTLGFYFAMRWVTGGDPDARSRDLAGSVIFRISALHGLILALVFAQEMVEYQQLKYEAAIEANAIADVYFDAGRYGGEGREPIQGAMKDYVALIVDEEWALLADTGRLAPAAWGHWDVAYNGVLDLSPATDRQRSLRDHMLSQLHAIAETRVKRENHGSGSISGMFWFAAMSGVVLISLAYYSFPPERFNLVLISMFGAFTGIILFLIYAFSNPYGFPGQLEPGPLLRLQEQLARSTSG</sequence>
<reference evidence="3" key="1">
    <citation type="submission" date="2016-11" db="EMBL/GenBank/DDBJ databases">
        <title>Mesorhizobium oceanicum sp. nov., isolated from deep seawater in South China Sea.</title>
        <authorList>
            <person name="Fu G.-Y."/>
        </authorList>
    </citation>
    <scope>NUCLEOTIDE SEQUENCE [LARGE SCALE GENOMIC DNA]</scope>
    <source>
        <strain evidence="3">B7</strain>
    </source>
</reference>
<dbReference type="InterPro" id="IPR025333">
    <property type="entry name" value="DUF4239"/>
</dbReference>
<name>A0A1L3STX0_9HYPH</name>
<feature type="transmembrane region" description="Helical" evidence="1">
    <location>
        <begin position="205"/>
        <end position="226"/>
    </location>
</feature>
<dbReference type="EMBL" id="CP018171">
    <property type="protein sequence ID" value="APH72752.1"/>
    <property type="molecule type" value="Genomic_DNA"/>
</dbReference>